<name>A0A0D0BAT4_9AGAR</name>
<keyword evidence="2" id="KW-1185">Reference proteome</keyword>
<dbReference type="InterPro" id="IPR052980">
    <property type="entry name" value="Crinkler_effector"/>
</dbReference>
<proteinExistence type="predicted"/>
<evidence type="ECO:0000313" key="2">
    <source>
        <dbReference type="Proteomes" id="UP000053593"/>
    </source>
</evidence>
<protein>
    <submittedName>
        <fullName evidence="1">Uncharacterized protein</fullName>
    </submittedName>
</protein>
<dbReference type="EMBL" id="KN834773">
    <property type="protein sequence ID" value="KIK60830.1"/>
    <property type="molecule type" value="Genomic_DNA"/>
</dbReference>
<sequence length="606" mass="69341">MSSSIPMLGAAGNIWLAIPPNEHPNVHIQWTPINHRPRGLKVPTHMWTFWRDTDTSLMVRQEFHDSLHAIIDWLRLPSKQRRGPIRLQPTQPLHSYPPDNGYPNPFVDNDVYAKVRLAVVGLPGIGKTNFLHYIWVLRVAQNLPTVFCIGHDALLWNGGKLFHAKVDKCSTRELRALPINTWILCDSNLDLREVPTAMYESQLLIIQASSPRKERLEWVTKTNVHYFFMREWSAVELVAALQLQDEEFNDATPKQLVAYHEDLGGSARDAYREAWRGEGPINDLKTGAKKLKFQSLFQTQTVEPVDPDSASQTPIIDTKFAHRYVSVFPVSDADRSLYQVRPPTTKVMDIIWEAIAIREKQSKADLFHRLMSSADIPDRTLAAYYYDTHYHKYLCSDRILPAYHMRPKPGHTGSATRMWFSPASDKSESSKRFDFPSPKNAPIHYFHSGWDSFKIGCYYIPRARNFPTWDFMYIKSATHVIIFQATISQSHSLSDEGLKFLQNLGFKTVEYVYLTPVAQSEASVPFPSSVPANLCYPEIHNYPATAIPRLPTLQKPAAVTRTRATRKAPAAQEPLAAPRIIGIYHVLMDLECVLFFFTWCPWLISR</sequence>
<dbReference type="PANTHER" id="PTHR33129:SF1">
    <property type="entry name" value="ATP-BINDING PROTEIN"/>
    <property type="match status" value="1"/>
</dbReference>
<evidence type="ECO:0000313" key="1">
    <source>
        <dbReference type="EMBL" id="KIK60830.1"/>
    </source>
</evidence>
<dbReference type="Proteomes" id="UP000053593">
    <property type="component" value="Unassembled WGS sequence"/>
</dbReference>
<gene>
    <name evidence="1" type="ORF">GYMLUDRAFT_43436</name>
</gene>
<accession>A0A0D0BAT4</accession>
<dbReference type="PANTHER" id="PTHR33129">
    <property type="entry name" value="PROTEIN KINASE DOMAIN-CONTAINING PROTEIN-RELATED"/>
    <property type="match status" value="1"/>
</dbReference>
<dbReference type="HOGENOM" id="CLU_033454_0_0_1"/>
<dbReference type="OrthoDB" id="19861at2759"/>
<dbReference type="AlphaFoldDB" id="A0A0D0BAT4"/>
<reference evidence="1 2" key="1">
    <citation type="submission" date="2014-04" db="EMBL/GenBank/DDBJ databases">
        <title>Evolutionary Origins and Diversification of the Mycorrhizal Mutualists.</title>
        <authorList>
            <consortium name="DOE Joint Genome Institute"/>
            <consortium name="Mycorrhizal Genomics Consortium"/>
            <person name="Kohler A."/>
            <person name="Kuo A."/>
            <person name="Nagy L.G."/>
            <person name="Floudas D."/>
            <person name="Copeland A."/>
            <person name="Barry K.W."/>
            <person name="Cichocki N."/>
            <person name="Veneault-Fourrey C."/>
            <person name="LaButti K."/>
            <person name="Lindquist E.A."/>
            <person name="Lipzen A."/>
            <person name="Lundell T."/>
            <person name="Morin E."/>
            <person name="Murat C."/>
            <person name="Riley R."/>
            <person name="Ohm R."/>
            <person name="Sun H."/>
            <person name="Tunlid A."/>
            <person name="Henrissat B."/>
            <person name="Grigoriev I.V."/>
            <person name="Hibbett D.S."/>
            <person name="Martin F."/>
        </authorList>
    </citation>
    <scope>NUCLEOTIDE SEQUENCE [LARGE SCALE GENOMIC DNA]</scope>
    <source>
        <strain evidence="1 2">FD-317 M1</strain>
    </source>
</reference>
<organism evidence="1 2">
    <name type="scientific">Collybiopsis luxurians FD-317 M1</name>
    <dbReference type="NCBI Taxonomy" id="944289"/>
    <lineage>
        <taxon>Eukaryota</taxon>
        <taxon>Fungi</taxon>
        <taxon>Dikarya</taxon>
        <taxon>Basidiomycota</taxon>
        <taxon>Agaricomycotina</taxon>
        <taxon>Agaricomycetes</taxon>
        <taxon>Agaricomycetidae</taxon>
        <taxon>Agaricales</taxon>
        <taxon>Marasmiineae</taxon>
        <taxon>Omphalotaceae</taxon>
        <taxon>Collybiopsis</taxon>
        <taxon>Collybiopsis luxurians</taxon>
    </lineage>
</organism>